<dbReference type="NCBIfam" id="TIGR00254">
    <property type="entry name" value="GGDEF"/>
    <property type="match status" value="1"/>
</dbReference>
<dbReference type="GO" id="GO:0043709">
    <property type="term" value="P:cell adhesion involved in single-species biofilm formation"/>
    <property type="evidence" value="ECO:0007669"/>
    <property type="project" value="TreeGrafter"/>
</dbReference>
<dbReference type="FunFam" id="3.30.70.270:FF:000001">
    <property type="entry name" value="Diguanylate cyclase domain protein"/>
    <property type="match status" value="1"/>
</dbReference>
<dbReference type="CDD" id="cd01949">
    <property type="entry name" value="GGDEF"/>
    <property type="match status" value="1"/>
</dbReference>
<dbReference type="RefSeq" id="WP_109959157.1">
    <property type="nucleotide sequence ID" value="NZ_CP029553.1"/>
</dbReference>
<dbReference type="Gene3D" id="3.30.70.270">
    <property type="match status" value="1"/>
</dbReference>
<dbReference type="Proteomes" id="UP000245444">
    <property type="component" value="Chromosome"/>
</dbReference>
<evidence type="ECO:0000313" key="6">
    <source>
        <dbReference type="EMBL" id="AWN46819.1"/>
    </source>
</evidence>
<evidence type="ECO:0000256" key="3">
    <source>
        <dbReference type="SAM" id="Coils"/>
    </source>
</evidence>
<evidence type="ECO:0000256" key="1">
    <source>
        <dbReference type="ARBA" id="ARBA00012528"/>
    </source>
</evidence>
<organism evidence="6 7">
    <name type="scientific">Methylobacterium terrae</name>
    <dbReference type="NCBI Taxonomy" id="2202827"/>
    <lineage>
        <taxon>Bacteria</taxon>
        <taxon>Pseudomonadati</taxon>
        <taxon>Pseudomonadota</taxon>
        <taxon>Alphaproteobacteria</taxon>
        <taxon>Hyphomicrobiales</taxon>
        <taxon>Methylobacteriaceae</taxon>
        <taxon>Methylobacterium</taxon>
    </lineage>
</organism>
<dbReference type="EMBL" id="CP029553">
    <property type="protein sequence ID" value="AWN46819.1"/>
    <property type="molecule type" value="Genomic_DNA"/>
</dbReference>
<comment type="catalytic activity">
    <reaction evidence="2">
        <text>2 GTP = 3',3'-c-di-GMP + 2 diphosphate</text>
        <dbReference type="Rhea" id="RHEA:24898"/>
        <dbReference type="ChEBI" id="CHEBI:33019"/>
        <dbReference type="ChEBI" id="CHEBI:37565"/>
        <dbReference type="ChEBI" id="CHEBI:58805"/>
        <dbReference type="EC" id="2.7.7.65"/>
    </reaction>
</comment>
<keyword evidence="7" id="KW-1185">Reference proteome</keyword>
<evidence type="ECO:0000256" key="4">
    <source>
        <dbReference type="SAM" id="MobiDB-lite"/>
    </source>
</evidence>
<dbReference type="InterPro" id="IPR043128">
    <property type="entry name" value="Rev_trsase/Diguanyl_cyclase"/>
</dbReference>
<gene>
    <name evidence="6" type="ORF">DK419_11285</name>
</gene>
<dbReference type="AlphaFoldDB" id="A0A2U8WL33"/>
<evidence type="ECO:0000259" key="5">
    <source>
        <dbReference type="PROSITE" id="PS50887"/>
    </source>
</evidence>
<dbReference type="InterPro" id="IPR029787">
    <property type="entry name" value="Nucleotide_cyclase"/>
</dbReference>
<keyword evidence="3" id="KW-0175">Coiled coil</keyword>
<evidence type="ECO:0000313" key="7">
    <source>
        <dbReference type="Proteomes" id="UP000245444"/>
    </source>
</evidence>
<proteinExistence type="predicted"/>
<feature type="compositionally biased region" description="Basic and acidic residues" evidence="4">
    <location>
        <begin position="1"/>
        <end position="15"/>
    </location>
</feature>
<feature type="domain" description="GGDEF" evidence="5">
    <location>
        <begin position="201"/>
        <end position="333"/>
    </location>
</feature>
<dbReference type="EC" id="2.7.7.65" evidence="1"/>
<feature type="region of interest" description="Disordered" evidence="4">
    <location>
        <begin position="1"/>
        <end position="49"/>
    </location>
</feature>
<dbReference type="SUPFAM" id="SSF55073">
    <property type="entry name" value="Nucleotide cyclase"/>
    <property type="match status" value="1"/>
</dbReference>
<sequence length="340" mass="36005">MTGKTGQDRAQERAAARAAVGDGDAPSDPDGRRDGGGQEGSKAGGKAGGPANVFSLFDNEEAVLDRTEVMLTQLAALADGVKVLAEAYRRGYREQRRLVRLSDRMQADLQKANRRLGEQQRDLQTLNEALSGEIETSARLEAELRRLADTDPLTGALARRRFLEVCTRDWPRRPAQGSAGHGPADHVRADHVRADHGRTGQAACLLMLDIDRFKLVNDSHGHAAGDAALIAFVAACRSALRSLDAVGRLGGEEFAILLVETSPEDGAAIAERIRAAVAAQPVATESGPIGITVSIGLAAAEPGESLQAAMRRADAALYAAKNGGRNRVERALPSPAERSS</sequence>
<dbReference type="PANTHER" id="PTHR45138">
    <property type="entry name" value="REGULATORY COMPONENTS OF SENSORY TRANSDUCTION SYSTEM"/>
    <property type="match status" value="1"/>
</dbReference>
<dbReference type="Pfam" id="PF00990">
    <property type="entry name" value="GGDEF"/>
    <property type="match status" value="1"/>
</dbReference>
<dbReference type="OrthoDB" id="9812260at2"/>
<evidence type="ECO:0000256" key="2">
    <source>
        <dbReference type="ARBA" id="ARBA00034247"/>
    </source>
</evidence>
<dbReference type="KEGG" id="mtea:DK419_11285"/>
<feature type="compositionally biased region" description="Low complexity" evidence="4">
    <location>
        <begin position="16"/>
        <end position="28"/>
    </location>
</feature>
<dbReference type="InterPro" id="IPR000160">
    <property type="entry name" value="GGDEF_dom"/>
</dbReference>
<dbReference type="GO" id="GO:1902201">
    <property type="term" value="P:negative regulation of bacterial-type flagellum-dependent cell motility"/>
    <property type="evidence" value="ECO:0007669"/>
    <property type="project" value="TreeGrafter"/>
</dbReference>
<dbReference type="InterPro" id="IPR050469">
    <property type="entry name" value="Diguanylate_Cyclase"/>
</dbReference>
<dbReference type="PROSITE" id="PS50887">
    <property type="entry name" value="GGDEF"/>
    <property type="match status" value="1"/>
</dbReference>
<feature type="coiled-coil region" evidence="3">
    <location>
        <begin position="102"/>
        <end position="143"/>
    </location>
</feature>
<reference evidence="6 7" key="1">
    <citation type="submission" date="2018-05" db="EMBL/GenBank/DDBJ databases">
        <title>Complete Genome Sequence of Methylobacterium sp. 17Sr1-28.</title>
        <authorList>
            <person name="Srinivasan S."/>
        </authorList>
    </citation>
    <scope>NUCLEOTIDE SEQUENCE [LARGE SCALE GENOMIC DNA]</scope>
    <source>
        <strain evidence="6 7">17Sr1-28</strain>
    </source>
</reference>
<dbReference type="GO" id="GO:0052621">
    <property type="term" value="F:diguanylate cyclase activity"/>
    <property type="evidence" value="ECO:0007669"/>
    <property type="project" value="UniProtKB-EC"/>
</dbReference>
<name>A0A2U8WL33_9HYPH</name>
<dbReference type="SMART" id="SM00267">
    <property type="entry name" value="GGDEF"/>
    <property type="match status" value="1"/>
</dbReference>
<dbReference type="PANTHER" id="PTHR45138:SF9">
    <property type="entry name" value="DIGUANYLATE CYCLASE DGCM-RELATED"/>
    <property type="match status" value="1"/>
</dbReference>
<dbReference type="GO" id="GO:0005886">
    <property type="term" value="C:plasma membrane"/>
    <property type="evidence" value="ECO:0007669"/>
    <property type="project" value="TreeGrafter"/>
</dbReference>
<accession>A0A2U8WL33</accession>
<protein>
    <recommendedName>
        <fullName evidence="1">diguanylate cyclase</fullName>
        <ecNumber evidence="1">2.7.7.65</ecNumber>
    </recommendedName>
</protein>
<feature type="compositionally biased region" description="Gly residues" evidence="4">
    <location>
        <begin position="37"/>
        <end position="48"/>
    </location>
</feature>